<comment type="caution">
    <text evidence="2">The sequence shown here is derived from an EMBL/GenBank/DDBJ whole genome shotgun (WGS) entry which is preliminary data.</text>
</comment>
<evidence type="ECO:0000313" key="3">
    <source>
        <dbReference type="Proteomes" id="UP001381693"/>
    </source>
</evidence>
<reference evidence="2 3" key="1">
    <citation type="submission" date="2023-11" db="EMBL/GenBank/DDBJ databases">
        <title>Halocaridina rubra genome assembly.</title>
        <authorList>
            <person name="Smith C."/>
        </authorList>
    </citation>
    <scope>NUCLEOTIDE SEQUENCE [LARGE SCALE GENOMIC DNA]</scope>
    <source>
        <strain evidence="2">EP-1</strain>
        <tissue evidence="2">Whole</tissue>
    </source>
</reference>
<accession>A0AAN9A3X2</accession>
<dbReference type="EMBL" id="JAXCGZ010011793">
    <property type="protein sequence ID" value="KAK7074123.1"/>
    <property type="molecule type" value="Genomic_DNA"/>
</dbReference>
<protein>
    <submittedName>
        <fullName evidence="2">Uncharacterized protein</fullName>
    </submittedName>
</protein>
<sequence length="81" mass="8883">MKNASHRTVDMNRPATAGANHDSAHTLPQSDEGKTLARKSQKQLTYRRTSTVVEYSIREVTNPSSSPRLGVNKHPTLISPG</sequence>
<organism evidence="2 3">
    <name type="scientific">Halocaridina rubra</name>
    <name type="common">Hawaiian red shrimp</name>
    <dbReference type="NCBI Taxonomy" id="373956"/>
    <lineage>
        <taxon>Eukaryota</taxon>
        <taxon>Metazoa</taxon>
        <taxon>Ecdysozoa</taxon>
        <taxon>Arthropoda</taxon>
        <taxon>Crustacea</taxon>
        <taxon>Multicrustacea</taxon>
        <taxon>Malacostraca</taxon>
        <taxon>Eumalacostraca</taxon>
        <taxon>Eucarida</taxon>
        <taxon>Decapoda</taxon>
        <taxon>Pleocyemata</taxon>
        <taxon>Caridea</taxon>
        <taxon>Atyoidea</taxon>
        <taxon>Atyidae</taxon>
        <taxon>Halocaridina</taxon>
    </lineage>
</organism>
<dbReference type="Proteomes" id="UP001381693">
    <property type="component" value="Unassembled WGS sequence"/>
</dbReference>
<feature type="region of interest" description="Disordered" evidence="1">
    <location>
        <begin position="62"/>
        <end position="81"/>
    </location>
</feature>
<evidence type="ECO:0000313" key="2">
    <source>
        <dbReference type="EMBL" id="KAK7074123.1"/>
    </source>
</evidence>
<name>A0AAN9A3X2_HALRR</name>
<proteinExistence type="predicted"/>
<feature type="region of interest" description="Disordered" evidence="1">
    <location>
        <begin position="1"/>
        <end position="48"/>
    </location>
</feature>
<dbReference type="AlphaFoldDB" id="A0AAN9A3X2"/>
<gene>
    <name evidence="2" type="ORF">SK128_024048</name>
</gene>
<evidence type="ECO:0000256" key="1">
    <source>
        <dbReference type="SAM" id="MobiDB-lite"/>
    </source>
</evidence>
<keyword evidence="3" id="KW-1185">Reference proteome</keyword>